<evidence type="ECO:0000313" key="4">
    <source>
        <dbReference type="Proteomes" id="UP001311232"/>
    </source>
</evidence>
<keyword evidence="4" id="KW-1185">Reference proteome</keyword>
<proteinExistence type="predicted"/>
<evidence type="ECO:0000313" key="3">
    <source>
        <dbReference type="EMBL" id="KAK5602446.1"/>
    </source>
</evidence>
<dbReference type="Proteomes" id="UP001311232">
    <property type="component" value="Unassembled WGS sequence"/>
</dbReference>
<dbReference type="EMBL" id="JAHHUM010002615">
    <property type="protein sequence ID" value="KAK5602446.1"/>
    <property type="molecule type" value="Genomic_DNA"/>
</dbReference>
<evidence type="ECO:0000256" key="2">
    <source>
        <dbReference type="SAM" id="Phobius"/>
    </source>
</evidence>
<keyword evidence="2" id="KW-0812">Transmembrane</keyword>
<reference evidence="3 4" key="1">
    <citation type="submission" date="2021-06" db="EMBL/GenBank/DDBJ databases">
        <authorList>
            <person name="Palmer J.M."/>
        </authorList>
    </citation>
    <scope>NUCLEOTIDE SEQUENCE [LARGE SCALE GENOMIC DNA]</scope>
    <source>
        <strain evidence="3 4">MEX-2019</strain>
        <tissue evidence="3">Muscle</tissue>
    </source>
</reference>
<keyword evidence="2" id="KW-1133">Transmembrane helix</keyword>
<feature type="region of interest" description="Disordered" evidence="1">
    <location>
        <begin position="32"/>
        <end position="63"/>
    </location>
</feature>
<gene>
    <name evidence="3" type="ORF">CRENBAI_011490</name>
</gene>
<keyword evidence="2" id="KW-0472">Membrane</keyword>
<dbReference type="AlphaFoldDB" id="A0AAV9QY52"/>
<protein>
    <submittedName>
        <fullName evidence="3">Uncharacterized protein</fullName>
    </submittedName>
</protein>
<feature type="compositionally biased region" description="Polar residues" evidence="1">
    <location>
        <begin position="47"/>
        <end position="57"/>
    </location>
</feature>
<organism evidence="3 4">
    <name type="scientific">Crenichthys baileyi</name>
    <name type="common">White River springfish</name>
    <dbReference type="NCBI Taxonomy" id="28760"/>
    <lineage>
        <taxon>Eukaryota</taxon>
        <taxon>Metazoa</taxon>
        <taxon>Chordata</taxon>
        <taxon>Craniata</taxon>
        <taxon>Vertebrata</taxon>
        <taxon>Euteleostomi</taxon>
        <taxon>Actinopterygii</taxon>
        <taxon>Neopterygii</taxon>
        <taxon>Teleostei</taxon>
        <taxon>Neoteleostei</taxon>
        <taxon>Acanthomorphata</taxon>
        <taxon>Ovalentaria</taxon>
        <taxon>Atherinomorphae</taxon>
        <taxon>Cyprinodontiformes</taxon>
        <taxon>Goodeidae</taxon>
        <taxon>Crenichthys</taxon>
    </lineage>
</organism>
<name>A0AAV9QY52_9TELE</name>
<feature type="compositionally biased region" description="Low complexity" evidence="1">
    <location>
        <begin position="32"/>
        <end position="44"/>
    </location>
</feature>
<feature type="transmembrane region" description="Helical" evidence="2">
    <location>
        <begin position="101"/>
        <end position="120"/>
    </location>
</feature>
<evidence type="ECO:0000256" key="1">
    <source>
        <dbReference type="SAM" id="MobiDB-lite"/>
    </source>
</evidence>
<sequence>MNGDVILLRIIKEIFSLAPKDRLNASAAVSSGGLPDASASAPAPVSTKGQRNVSAPVSTEDHPNQALVPAPAVGRPDASAPASAVVITVFIIIYTPAPDIIIIIVVIYTPGADIILFFIFTSCSNIIISYSRGAPCVPVPVLDRFEDEPPPVVPVPVLVGFEDKLPPLYVPVSEGFEDEPPPVVPVPVLEGFEDHLPPAVSFLERFNDELPPVPVLERFEDELPPLLKRQGFHCRSSGLRRFLQRSPELHHGCNLLPRVLQSSTVALEGPLQFSAGFLVADLLTRSSEVPLRCSAGLQTTFSFIADLLDSVVTDLLDSFSVVDSR</sequence>
<accession>A0AAV9QY52</accession>
<comment type="caution">
    <text evidence="3">The sequence shown here is derived from an EMBL/GenBank/DDBJ whole genome shotgun (WGS) entry which is preliminary data.</text>
</comment>